<name>A0AAP2ZA11_9EURY</name>
<dbReference type="EMBL" id="JAOPJZ010000017">
    <property type="protein sequence ID" value="MCU4753481.1"/>
    <property type="molecule type" value="Genomic_DNA"/>
</dbReference>
<proteinExistence type="predicted"/>
<organism evidence="2 3">
    <name type="scientific">Natronosalvus hydrolyticus</name>
    <dbReference type="NCBI Taxonomy" id="2979988"/>
    <lineage>
        <taxon>Archaea</taxon>
        <taxon>Methanobacteriati</taxon>
        <taxon>Methanobacteriota</taxon>
        <taxon>Stenosarchaea group</taxon>
        <taxon>Halobacteria</taxon>
        <taxon>Halobacteriales</taxon>
        <taxon>Natrialbaceae</taxon>
        <taxon>Natronosalvus</taxon>
    </lineage>
</organism>
<keyword evidence="3" id="KW-1185">Reference proteome</keyword>
<dbReference type="AlphaFoldDB" id="A0AAP2ZA11"/>
<accession>A0AAP2ZA11</accession>
<feature type="region of interest" description="Disordered" evidence="1">
    <location>
        <begin position="87"/>
        <end position="109"/>
    </location>
</feature>
<gene>
    <name evidence="2" type="ORF">OB919_16065</name>
</gene>
<comment type="caution">
    <text evidence="2">The sequence shown here is derived from an EMBL/GenBank/DDBJ whole genome shotgun (WGS) entry which is preliminary data.</text>
</comment>
<dbReference type="RefSeq" id="WP_342809798.1">
    <property type="nucleotide sequence ID" value="NZ_JAOPJZ010000017.1"/>
</dbReference>
<reference evidence="2 3" key="1">
    <citation type="submission" date="2022-09" db="EMBL/GenBank/DDBJ databases">
        <title>Enrichment on poylsaccharides allowed isolation of novel metabolic and taxonomic groups of Haloarchaea.</title>
        <authorList>
            <person name="Sorokin D.Y."/>
            <person name="Elcheninov A.G."/>
            <person name="Khizhniak T.V."/>
            <person name="Kolganova T.V."/>
            <person name="Kublanov I.V."/>
        </authorList>
    </citation>
    <scope>NUCLEOTIDE SEQUENCE [LARGE SCALE GENOMIC DNA]</scope>
    <source>
        <strain evidence="2 3">AArc-curdl1</strain>
    </source>
</reference>
<dbReference type="Proteomes" id="UP001321047">
    <property type="component" value="Unassembled WGS sequence"/>
</dbReference>
<protein>
    <submittedName>
        <fullName evidence="2">Uncharacterized protein</fullName>
    </submittedName>
</protein>
<sequence>MASKDFVDIKVSNEEDTVGLVELIAENVKEGISARIDFDLLKEAIELAEAVDDGITAQNEKDIHLIKGSDNVVHLYITRSGETDSGIIVAGKSDYPTPDFNSEPKGENR</sequence>
<evidence type="ECO:0000256" key="1">
    <source>
        <dbReference type="SAM" id="MobiDB-lite"/>
    </source>
</evidence>
<evidence type="ECO:0000313" key="3">
    <source>
        <dbReference type="Proteomes" id="UP001321047"/>
    </source>
</evidence>
<evidence type="ECO:0000313" key="2">
    <source>
        <dbReference type="EMBL" id="MCU4753481.1"/>
    </source>
</evidence>